<name>A0A853BPN8_9ACTN</name>
<sequence length="93" mass="9938">MREPAAPDAAGPVRPRGGQWSRRRTGKTGNRSAIRSNSAGGARRHPGAAARVHAALERGEAAAHRGPLLSHVRGRLPRGPLRPQAVRRYGEGR</sequence>
<feature type="region of interest" description="Disordered" evidence="1">
    <location>
        <begin position="1"/>
        <end position="48"/>
    </location>
</feature>
<dbReference type="AlphaFoldDB" id="A0A853BPN8"/>
<proteinExistence type="predicted"/>
<evidence type="ECO:0000313" key="3">
    <source>
        <dbReference type="Proteomes" id="UP000575985"/>
    </source>
</evidence>
<evidence type="ECO:0000313" key="2">
    <source>
        <dbReference type="EMBL" id="NYI96481.1"/>
    </source>
</evidence>
<protein>
    <submittedName>
        <fullName evidence="2">Uncharacterized protein</fullName>
    </submittedName>
</protein>
<dbReference type="EMBL" id="JACCFO010000001">
    <property type="protein sequence ID" value="NYI96481.1"/>
    <property type="molecule type" value="Genomic_DNA"/>
</dbReference>
<comment type="caution">
    <text evidence="2">The sequence shown here is derived from an EMBL/GenBank/DDBJ whole genome shotgun (WGS) entry which is preliminary data.</text>
</comment>
<organism evidence="2 3">
    <name type="scientific">Streptomonospora nanhaiensis</name>
    <dbReference type="NCBI Taxonomy" id="1323731"/>
    <lineage>
        <taxon>Bacteria</taxon>
        <taxon>Bacillati</taxon>
        <taxon>Actinomycetota</taxon>
        <taxon>Actinomycetes</taxon>
        <taxon>Streptosporangiales</taxon>
        <taxon>Nocardiopsidaceae</taxon>
        <taxon>Streptomonospora</taxon>
    </lineage>
</organism>
<keyword evidence="3" id="KW-1185">Reference proteome</keyword>
<evidence type="ECO:0000256" key="1">
    <source>
        <dbReference type="SAM" id="MobiDB-lite"/>
    </source>
</evidence>
<feature type="compositionally biased region" description="Polar residues" evidence="1">
    <location>
        <begin position="27"/>
        <end position="38"/>
    </location>
</feature>
<reference evidence="2 3" key="1">
    <citation type="submission" date="2020-07" db="EMBL/GenBank/DDBJ databases">
        <title>Sequencing the genomes of 1000 actinobacteria strains.</title>
        <authorList>
            <person name="Klenk H.-P."/>
        </authorList>
    </citation>
    <scope>NUCLEOTIDE SEQUENCE [LARGE SCALE GENOMIC DNA]</scope>
    <source>
        <strain evidence="2 3">DSM 45927</strain>
    </source>
</reference>
<dbReference type="Proteomes" id="UP000575985">
    <property type="component" value="Unassembled WGS sequence"/>
</dbReference>
<gene>
    <name evidence="2" type="ORF">HNR12_002758</name>
</gene>
<accession>A0A853BPN8</accession>
<feature type="region of interest" description="Disordered" evidence="1">
    <location>
        <begin position="71"/>
        <end position="93"/>
    </location>
</feature>